<evidence type="ECO:0000313" key="2">
    <source>
        <dbReference type="Proteomes" id="UP001203665"/>
    </source>
</evidence>
<keyword evidence="2" id="KW-1185">Reference proteome</keyword>
<organism evidence="1 2">
    <name type="scientific">Alkalicoccobacillus plakortidis</name>
    <dbReference type="NCBI Taxonomy" id="444060"/>
    <lineage>
        <taxon>Bacteria</taxon>
        <taxon>Bacillati</taxon>
        <taxon>Bacillota</taxon>
        <taxon>Bacilli</taxon>
        <taxon>Bacillales</taxon>
        <taxon>Bacillaceae</taxon>
        <taxon>Alkalicoccobacillus</taxon>
    </lineage>
</organism>
<dbReference type="SUPFAM" id="SSF53756">
    <property type="entry name" value="UDP-Glycosyltransferase/glycogen phosphorylase"/>
    <property type="match status" value="1"/>
</dbReference>
<dbReference type="Gene3D" id="3.40.50.2000">
    <property type="entry name" value="Glycogen Phosphorylase B"/>
    <property type="match status" value="1"/>
</dbReference>
<reference evidence="1" key="1">
    <citation type="submission" date="2022-06" db="EMBL/GenBank/DDBJ databases">
        <title>Alkalicoccobacillus porphyridii sp. nov., isolated from a marine red alga, Porphyridium purpureum and reclassification of Shouchella plakortidis and Shouchella gibsonii as Alkalicoccobacillus plakortidis comb. nov. and Alkalicoccobacillus gibsonii comb. nov.</title>
        <authorList>
            <person name="Kim K.H."/>
            <person name="Lee J.K."/>
            <person name="Han D.M."/>
            <person name="Baek J.H."/>
            <person name="Jeon C.O."/>
        </authorList>
    </citation>
    <scope>NUCLEOTIDE SEQUENCE</scope>
    <source>
        <strain evidence="1">DSM 19153</strain>
    </source>
</reference>
<name>A0ABT0XGJ6_9BACI</name>
<evidence type="ECO:0000313" key="1">
    <source>
        <dbReference type="EMBL" id="MCM2675031.1"/>
    </source>
</evidence>
<dbReference type="RefSeq" id="WP_251605217.1">
    <property type="nucleotide sequence ID" value="NZ_JAMQJY010000001.1"/>
</dbReference>
<accession>A0ABT0XGJ6</accession>
<comment type="caution">
    <text evidence="1">The sequence shown here is derived from an EMBL/GenBank/DDBJ whole genome shotgun (WGS) entry which is preliminary data.</text>
</comment>
<sequence>MRIVHIPTEISGQMGMMCDALRKNGHQVSGFNWFHTYLNYQDNIVTTDAYELYKHLLPLVNFAEVCHFHNGNSFTVKGEELPQLKKLGKKLVMHHWGNDVRTVKAVNELNPYPLPPSYNTDEYIHERLMYLTQFIDTAIVQDYEMVPYVKDYYKNVHVVPLICQSEKFTPHYPSVEKTRPLIVHAPTNQAFKGTKYVHEAIDRLKLEGFDFEYKKVEQLSHKEALELYKEADIIVDQLLCGTYGVLSVEAMALGKVVVANIREDVRSHLPEDFPIVLAKPETLYDVLKRYIINPVLRHETGKQSRLFVESFHNADEIAKNLEVIYEKL</sequence>
<dbReference type="EMBL" id="JAMQJY010000001">
    <property type="protein sequence ID" value="MCM2675031.1"/>
    <property type="molecule type" value="Genomic_DNA"/>
</dbReference>
<dbReference type="Proteomes" id="UP001203665">
    <property type="component" value="Unassembled WGS sequence"/>
</dbReference>
<gene>
    <name evidence="1" type="ORF">NDM98_05720</name>
</gene>
<protein>
    <submittedName>
        <fullName evidence="1">Glycosyltransferase</fullName>
    </submittedName>
</protein>
<proteinExistence type="predicted"/>